<evidence type="ECO:0000256" key="9">
    <source>
        <dbReference type="SAM" id="Phobius"/>
    </source>
</evidence>
<evidence type="ECO:0000256" key="7">
    <source>
        <dbReference type="SAM" id="Coils"/>
    </source>
</evidence>
<comment type="similarity">
    <text evidence="5">Belongs to the Rap family.</text>
</comment>
<dbReference type="GO" id="GO:0005737">
    <property type="term" value="C:cytoplasm"/>
    <property type="evidence" value="ECO:0007669"/>
    <property type="project" value="UniProtKB-SubCell"/>
</dbReference>
<keyword evidence="2" id="KW-0963">Cytoplasm</keyword>
<feature type="compositionally biased region" description="Low complexity" evidence="8">
    <location>
        <begin position="42"/>
        <end position="59"/>
    </location>
</feature>
<protein>
    <submittedName>
        <fullName evidence="10">Tetratricopeptide repeat protein</fullName>
    </submittedName>
</protein>
<evidence type="ECO:0000256" key="4">
    <source>
        <dbReference type="ARBA" id="ARBA00022803"/>
    </source>
</evidence>
<dbReference type="Gene3D" id="1.25.40.10">
    <property type="entry name" value="Tetratricopeptide repeat domain"/>
    <property type="match status" value="2"/>
</dbReference>
<accession>A0A3D4VEP4</accession>
<dbReference type="EMBL" id="DPIY01000012">
    <property type="protein sequence ID" value="HCT58817.1"/>
    <property type="molecule type" value="Genomic_DNA"/>
</dbReference>
<evidence type="ECO:0000313" key="10">
    <source>
        <dbReference type="EMBL" id="HCT58817.1"/>
    </source>
</evidence>
<dbReference type="OMA" id="LEYFFKA"/>
<evidence type="ECO:0000256" key="5">
    <source>
        <dbReference type="ARBA" id="ARBA00038253"/>
    </source>
</evidence>
<dbReference type="PANTHER" id="PTHR46630:SF1">
    <property type="entry name" value="TETRATRICOPEPTIDE REPEAT PROTEIN 29"/>
    <property type="match status" value="1"/>
</dbReference>
<evidence type="ECO:0000256" key="6">
    <source>
        <dbReference type="PROSITE-ProRule" id="PRU00339"/>
    </source>
</evidence>
<evidence type="ECO:0000256" key="1">
    <source>
        <dbReference type="ARBA" id="ARBA00004496"/>
    </source>
</evidence>
<keyword evidence="7" id="KW-0175">Coiled coil</keyword>
<keyword evidence="9" id="KW-0472">Membrane</keyword>
<keyword evidence="9" id="KW-0812">Transmembrane</keyword>
<sequence>MVDLGSLRGGRAWRCIRRLPAVSPLLSLLWLLSLPTTGRAQPAGSAPAGTAAAAPLSTQPAKPRSAKADSVFRLGERIERDQPVPAMRYYHEAVALARKSDDSVTLANAHYRIGITFWARNFYDSALVYLDSALVVRRRLDDPTELARVYNGLGASYYQLGIYEPALEAFVQALRMRRVSRDSMGLARTLTNIGKVYHDWGQLERARVTLQEATRVAEGVPAGAAALGYALNSLAMLEIDRGNLVDARRLIDQSIGAYELPMGRTSRADSVESWEFNAVSTGALLLREGRAAEANTILDSVLASAVDRRSDRARARALLYLGEASVLLGNAAKARAQFTESLALSRIVGQRIIALAALDHLSELEYSSGNARAAVGYLRAYRVLRDTIFDQDAALRIAAREARSETDAALRANVQLQARGEEQQVVISRQRSTVIMGSIILALVSALLLLLVYHQRRERARVAALAAANAELASLNEELRTALAEVRTLSGLIPICANCKKVRDDRGYWEAVETFVSERSNATFSHSICQTCGPQLYGDLWPGSPQS</sequence>
<dbReference type="Pfam" id="PF13424">
    <property type="entry name" value="TPR_12"/>
    <property type="match status" value="1"/>
</dbReference>
<dbReference type="AlphaFoldDB" id="A0A3D4VEP4"/>
<keyword evidence="4 6" id="KW-0802">TPR repeat</keyword>
<keyword evidence="9" id="KW-1133">Transmembrane helix</keyword>
<name>A0A3D4VEP4_9BACT</name>
<organism evidence="10 11">
    <name type="scientific">Gemmatimonas aurantiaca</name>
    <dbReference type="NCBI Taxonomy" id="173480"/>
    <lineage>
        <taxon>Bacteria</taxon>
        <taxon>Pseudomonadati</taxon>
        <taxon>Gemmatimonadota</taxon>
        <taxon>Gemmatimonadia</taxon>
        <taxon>Gemmatimonadales</taxon>
        <taxon>Gemmatimonadaceae</taxon>
        <taxon>Gemmatimonas</taxon>
    </lineage>
</organism>
<feature type="coiled-coil region" evidence="7">
    <location>
        <begin position="465"/>
        <end position="492"/>
    </location>
</feature>
<dbReference type="InterPro" id="IPR051476">
    <property type="entry name" value="Bac_ResReg_Asp_Phosphatase"/>
</dbReference>
<dbReference type="PROSITE" id="PS50005">
    <property type="entry name" value="TPR"/>
    <property type="match status" value="1"/>
</dbReference>
<dbReference type="PANTHER" id="PTHR46630">
    <property type="entry name" value="TETRATRICOPEPTIDE REPEAT PROTEIN 29"/>
    <property type="match status" value="1"/>
</dbReference>
<reference evidence="10 11" key="1">
    <citation type="journal article" date="2018" name="Nat. Biotechnol.">
        <title>A standardized bacterial taxonomy based on genome phylogeny substantially revises the tree of life.</title>
        <authorList>
            <person name="Parks D.H."/>
            <person name="Chuvochina M."/>
            <person name="Waite D.W."/>
            <person name="Rinke C."/>
            <person name="Skarshewski A."/>
            <person name="Chaumeil P.A."/>
            <person name="Hugenholtz P."/>
        </authorList>
    </citation>
    <scope>NUCLEOTIDE SEQUENCE [LARGE SCALE GENOMIC DNA]</scope>
    <source>
        <strain evidence="10">UBA8844</strain>
    </source>
</reference>
<feature type="region of interest" description="Disordered" evidence="8">
    <location>
        <begin position="42"/>
        <end position="66"/>
    </location>
</feature>
<dbReference type="InterPro" id="IPR019734">
    <property type="entry name" value="TPR_rpt"/>
</dbReference>
<dbReference type="Proteomes" id="UP000264071">
    <property type="component" value="Unassembled WGS sequence"/>
</dbReference>
<proteinExistence type="inferred from homology"/>
<evidence type="ECO:0000256" key="3">
    <source>
        <dbReference type="ARBA" id="ARBA00022737"/>
    </source>
</evidence>
<keyword evidence="3" id="KW-0677">Repeat</keyword>
<dbReference type="InterPro" id="IPR011990">
    <property type="entry name" value="TPR-like_helical_dom_sf"/>
</dbReference>
<feature type="transmembrane region" description="Helical" evidence="9">
    <location>
        <begin position="434"/>
        <end position="453"/>
    </location>
</feature>
<evidence type="ECO:0000256" key="8">
    <source>
        <dbReference type="SAM" id="MobiDB-lite"/>
    </source>
</evidence>
<dbReference type="SMART" id="SM00028">
    <property type="entry name" value="TPR"/>
    <property type="match status" value="4"/>
</dbReference>
<comment type="caution">
    <text evidence="10">The sequence shown here is derived from an EMBL/GenBank/DDBJ whole genome shotgun (WGS) entry which is preliminary data.</text>
</comment>
<comment type="subcellular location">
    <subcellularLocation>
        <location evidence="1">Cytoplasm</location>
    </subcellularLocation>
</comment>
<evidence type="ECO:0000313" key="11">
    <source>
        <dbReference type="Proteomes" id="UP000264071"/>
    </source>
</evidence>
<dbReference type="SUPFAM" id="SSF48452">
    <property type="entry name" value="TPR-like"/>
    <property type="match status" value="1"/>
</dbReference>
<gene>
    <name evidence="10" type="ORF">DGD08_16575</name>
</gene>
<feature type="repeat" description="TPR" evidence="6">
    <location>
        <begin position="147"/>
        <end position="180"/>
    </location>
</feature>
<evidence type="ECO:0000256" key="2">
    <source>
        <dbReference type="ARBA" id="ARBA00022490"/>
    </source>
</evidence>